<evidence type="ECO:0000256" key="3">
    <source>
        <dbReference type="ARBA" id="ARBA00022519"/>
    </source>
</evidence>
<keyword evidence="4 7" id="KW-0812">Transmembrane</keyword>
<dbReference type="RefSeq" id="WP_255328286.1">
    <property type="nucleotide sequence ID" value="NZ_JAKZEU010000001.1"/>
</dbReference>
<gene>
    <name evidence="9" type="ORF">MLD63_02675</name>
</gene>
<evidence type="ECO:0000259" key="8">
    <source>
        <dbReference type="Pfam" id="PF02470"/>
    </source>
</evidence>
<dbReference type="InterPro" id="IPR003399">
    <property type="entry name" value="Mce/MlaD"/>
</dbReference>
<organism evidence="9 10">
    <name type="scientific">Paracoccus albicereus</name>
    <dbReference type="NCBI Taxonomy" id="2922394"/>
    <lineage>
        <taxon>Bacteria</taxon>
        <taxon>Pseudomonadati</taxon>
        <taxon>Pseudomonadota</taxon>
        <taxon>Alphaproteobacteria</taxon>
        <taxon>Rhodobacterales</taxon>
        <taxon>Paracoccaceae</taxon>
        <taxon>Paracoccus</taxon>
    </lineage>
</organism>
<dbReference type="Pfam" id="PF02470">
    <property type="entry name" value="MlaD"/>
    <property type="match status" value="3"/>
</dbReference>
<evidence type="ECO:0000313" key="10">
    <source>
        <dbReference type="Proteomes" id="UP001203945"/>
    </source>
</evidence>
<keyword evidence="9" id="KW-0614">Plasmid</keyword>
<feature type="domain" description="Mce/MlaD" evidence="8">
    <location>
        <begin position="172"/>
        <end position="236"/>
    </location>
</feature>
<keyword evidence="10" id="KW-1185">Reference proteome</keyword>
<reference evidence="9 10" key="1">
    <citation type="submission" date="2022-03" db="EMBL/GenBank/DDBJ databases">
        <authorList>
            <person name="He Y."/>
        </authorList>
    </citation>
    <scope>NUCLEOTIDE SEQUENCE [LARGE SCALE GENOMIC DNA]</scope>
    <source>
        <strain evidence="9 10">TK19116</strain>
        <plasmid evidence="9">unnamed1</plasmid>
    </source>
</reference>
<keyword evidence="5 7" id="KW-1133">Transmembrane helix</keyword>
<comment type="caution">
    <text evidence="9">The sequence shown here is derived from an EMBL/GenBank/DDBJ whole genome shotgun (WGS) entry which is preliminary data.</text>
</comment>
<evidence type="ECO:0000256" key="1">
    <source>
        <dbReference type="ARBA" id="ARBA00004533"/>
    </source>
</evidence>
<dbReference type="EMBL" id="JAKZEU010000001">
    <property type="protein sequence ID" value="MCQ0969342.1"/>
    <property type="molecule type" value="Genomic_DNA"/>
</dbReference>
<sequence>MSDNPNTPLRPTSPARKTARRAAEAGVSLIWAVPIIALVVTLFVAWNNFADRGSLIHVVFTDAAGITPGETALKFREINVGSVESVEFTEDLRSVVVDIRVDPDVARFIDADAQFWLVRPEVTARGVTRLDTVLTGAFIEGAWDDSPGNEQTTFTGLDRPPLFRGDQQGTWVTISTENAEGLSEGAPVLYRGLQVGRMENLRIAENEETVLFDAFVEAPHDDRLSTATVFWDTSGVSVSLGTSGVSVAVNSIASLLQGGVEFETMTSGGQPLSENHIFRLQPDAETAQNYVFAGDEGNEARFTLLIDDTVSGLERGADVDLEGLTVGRVSELQVVFAESDDEPRVQQRVTIALSPTRMGLPRGAAIDDVTNYIADAVERGVRARVASSGLLGTSLIVELVEIPDAEPATLDLTSDPNPVIPTVPSDLSDFSDTAQGLLTRVGNLPIEELLQSATDMMNSVTALASSQDTRAIPGGVRATIDDAQATMTEIRTMVEEIRETGAAGNAGEALAQASEMAGKLNTAADRLPGILESLETASTSVRDVDFASIGAELDAAIQDVRDVIGTEAAAALPAKISTLLDTLDSAAGRIDAVTAELQEAGTVASFATLIDDASVAVQDLRVAAADVPEMVQRIDDAATSVDEFEFSEISAQAEGILTDLRAMLGTEDAEQLPRNLSNTLEAASGLLNDLRDGNAAGSLNGALDSARVAADEVAVAVRELPALVQRLQQTAARAEAVLAAYGDRSAFNSEAVNMLRELRRATGAFGSLARTIERNPRAFILGR</sequence>
<keyword evidence="2" id="KW-1003">Cell membrane</keyword>
<feature type="domain" description="Mce/MlaD" evidence="8">
    <location>
        <begin position="308"/>
        <end position="396"/>
    </location>
</feature>
<keyword evidence="3" id="KW-0997">Cell inner membrane</keyword>
<dbReference type="PANTHER" id="PTHR30462">
    <property type="entry name" value="INTERMEMBRANE TRANSPORT PROTEIN PQIB-RELATED"/>
    <property type="match status" value="1"/>
</dbReference>
<comment type="subcellular location">
    <subcellularLocation>
        <location evidence="1">Cell inner membrane</location>
    </subcellularLocation>
</comment>
<dbReference type="Proteomes" id="UP001203945">
    <property type="component" value="Unassembled WGS sequence"/>
</dbReference>
<accession>A0ABT1MM27</accession>
<name>A0ABT1MM27_9RHOB</name>
<evidence type="ECO:0000256" key="2">
    <source>
        <dbReference type="ARBA" id="ARBA00022475"/>
    </source>
</evidence>
<feature type="domain" description="Mce/MlaD" evidence="8">
    <location>
        <begin position="53"/>
        <end position="126"/>
    </location>
</feature>
<feature type="transmembrane region" description="Helical" evidence="7">
    <location>
        <begin position="25"/>
        <end position="46"/>
    </location>
</feature>
<evidence type="ECO:0000313" key="9">
    <source>
        <dbReference type="EMBL" id="MCQ0969342.1"/>
    </source>
</evidence>
<evidence type="ECO:0000256" key="7">
    <source>
        <dbReference type="SAM" id="Phobius"/>
    </source>
</evidence>
<protein>
    <submittedName>
        <fullName evidence="9">MlaD family protein</fullName>
    </submittedName>
</protein>
<dbReference type="InterPro" id="IPR051800">
    <property type="entry name" value="PqiA-PqiB_transport"/>
</dbReference>
<proteinExistence type="predicted"/>
<dbReference type="PANTHER" id="PTHR30462:SF0">
    <property type="entry name" value="INTERMEMBRANE TRANSPORT PROTEIN YEBT"/>
    <property type="match status" value="1"/>
</dbReference>
<evidence type="ECO:0000256" key="6">
    <source>
        <dbReference type="ARBA" id="ARBA00023136"/>
    </source>
</evidence>
<geneLocation type="plasmid" evidence="9">
    <name>unnamed1</name>
</geneLocation>
<evidence type="ECO:0000256" key="4">
    <source>
        <dbReference type="ARBA" id="ARBA00022692"/>
    </source>
</evidence>
<keyword evidence="6 7" id="KW-0472">Membrane</keyword>
<evidence type="ECO:0000256" key="5">
    <source>
        <dbReference type="ARBA" id="ARBA00022989"/>
    </source>
</evidence>